<sequence>MGNKADVTIINIEPSDNLFRELGNNTYDFNDLVSEFIDNSIAASNKFEKIKVYIEIGLSKAKEENSYFLIRDNSKGISESKLGMALSPGGTSGGKTLNEHGLGMKQAIAALGELEYLLTKTEDAEKAIMINELRFGKIEAQKRDVSWKCGTEIKVRKITSIVPTAPQKYTQSVQYYLGARYRRFLREEKPRMELKIVLKNIDVKDKNGNYEIRNEWNVKEINPIYFHVNTRRNEPMIHKKVLSGRGWRAELTFGYAPTEKQYEDLGLEVPKNYEPYKVSIGKQGFDIINNDRVIKFHQLSDIGLVSVRHSKFNYIRGEIDLISGFTTAITKNSIILDSNFTELIQQIKEMLESKGYLSKKSYPDEIPEALLRDRLENHFKNSKLFRKKDIKKEYPIEGLGGFVDILADGEVWEIKVNEAIGLDVYQLFGYMDMGGFDKGYLIAKSFKTGAQSAAEFIERTHNKKIELIERKEFPINDPPNDKELEEYY</sequence>
<proteinExistence type="predicted"/>
<dbReference type="Pfam" id="PF13589">
    <property type="entry name" value="HATPase_c_3"/>
    <property type="match status" value="1"/>
</dbReference>
<evidence type="ECO:0000313" key="1">
    <source>
        <dbReference type="EMBL" id="MBP2032729.1"/>
    </source>
</evidence>
<dbReference type="Gene3D" id="3.30.565.10">
    <property type="entry name" value="Histidine kinase-like ATPase, C-terminal domain"/>
    <property type="match status" value="1"/>
</dbReference>
<organism evidence="1 2">
    <name type="scientific">Clostridium algifaecis</name>
    <dbReference type="NCBI Taxonomy" id="1472040"/>
    <lineage>
        <taxon>Bacteria</taxon>
        <taxon>Bacillati</taxon>
        <taxon>Bacillota</taxon>
        <taxon>Clostridia</taxon>
        <taxon>Eubacteriales</taxon>
        <taxon>Clostridiaceae</taxon>
        <taxon>Clostridium</taxon>
    </lineage>
</organism>
<comment type="caution">
    <text evidence="1">The sequence shown here is derived from an EMBL/GenBank/DDBJ whole genome shotgun (WGS) entry which is preliminary data.</text>
</comment>
<accession>A0ABS4KRS6</accession>
<dbReference type="SUPFAM" id="SSF55874">
    <property type="entry name" value="ATPase domain of HSP90 chaperone/DNA topoisomerase II/histidine kinase"/>
    <property type="match status" value="1"/>
</dbReference>
<evidence type="ECO:0000313" key="2">
    <source>
        <dbReference type="Proteomes" id="UP001519307"/>
    </source>
</evidence>
<evidence type="ECO:0008006" key="3">
    <source>
        <dbReference type="Google" id="ProtNLM"/>
    </source>
</evidence>
<dbReference type="RefSeq" id="WP_209701899.1">
    <property type="nucleotide sequence ID" value="NZ_JAGGLM010000006.1"/>
</dbReference>
<dbReference type="InterPro" id="IPR036890">
    <property type="entry name" value="HATPase_C_sf"/>
</dbReference>
<dbReference type="Proteomes" id="UP001519307">
    <property type="component" value="Unassembled WGS sequence"/>
</dbReference>
<dbReference type="EMBL" id="JAGGLM010000006">
    <property type="protein sequence ID" value="MBP2032729.1"/>
    <property type="molecule type" value="Genomic_DNA"/>
</dbReference>
<protein>
    <recommendedName>
        <fullName evidence="3">ATP-binding protein</fullName>
    </recommendedName>
</protein>
<reference evidence="1 2" key="1">
    <citation type="submission" date="2021-03" db="EMBL/GenBank/DDBJ databases">
        <title>Genomic Encyclopedia of Type Strains, Phase IV (KMG-IV): sequencing the most valuable type-strain genomes for metagenomic binning, comparative biology and taxonomic classification.</title>
        <authorList>
            <person name="Goeker M."/>
        </authorList>
    </citation>
    <scope>NUCLEOTIDE SEQUENCE [LARGE SCALE GENOMIC DNA]</scope>
    <source>
        <strain evidence="1 2">DSM 28783</strain>
    </source>
</reference>
<keyword evidence="2" id="KW-1185">Reference proteome</keyword>
<gene>
    <name evidence="1" type="ORF">J2Z42_001403</name>
</gene>
<name>A0ABS4KRS6_9CLOT</name>